<evidence type="ECO:0000313" key="2">
    <source>
        <dbReference type="Proteomes" id="UP000694930"/>
    </source>
</evidence>
<evidence type="ECO:0000313" key="3">
    <source>
        <dbReference type="RefSeq" id="XP_015075547.1"/>
    </source>
</evidence>
<feature type="region of interest" description="Disordered" evidence="1">
    <location>
        <begin position="1"/>
        <end position="45"/>
    </location>
</feature>
<organism evidence="2 3">
    <name type="scientific">Solanum pennellii</name>
    <name type="common">Tomato</name>
    <name type="synonym">Lycopersicon pennellii</name>
    <dbReference type="NCBI Taxonomy" id="28526"/>
    <lineage>
        <taxon>Eukaryota</taxon>
        <taxon>Viridiplantae</taxon>
        <taxon>Streptophyta</taxon>
        <taxon>Embryophyta</taxon>
        <taxon>Tracheophyta</taxon>
        <taxon>Spermatophyta</taxon>
        <taxon>Magnoliopsida</taxon>
        <taxon>eudicotyledons</taxon>
        <taxon>Gunneridae</taxon>
        <taxon>Pentapetalae</taxon>
        <taxon>asterids</taxon>
        <taxon>lamiids</taxon>
        <taxon>Solanales</taxon>
        <taxon>Solanaceae</taxon>
        <taxon>Solanoideae</taxon>
        <taxon>Solaneae</taxon>
        <taxon>Solanum</taxon>
        <taxon>Solanum subgen. Lycopersicon</taxon>
    </lineage>
</organism>
<dbReference type="GeneID" id="107019648"/>
<dbReference type="PANTHER" id="PTHR15503:SF45">
    <property type="entry name" value="RNA-DIRECTED DNA POLYMERASE HOMOLOG"/>
    <property type="match status" value="1"/>
</dbReference>
<sequence length="209" mass="23551">MVPINAPTEESTARSRGRGRGRERARGRGRGRVEPTRDGVSIENAPQNEASPYIIKRLKRILRLKMEEVGQEEEVQAETTGVPPIEPVLAQQIMSFLKGLVGPRVMPFRARMRSRHVEVEAPSIECISGVSKFREVFPTDLPGMPPDRTGACPISFPPYRMAPTKLRELKAQIQELLYKGFIRPSSSLWGSPVLFVKKKYGSMRMCIDY</sequence>
<reference evidence="2" key="1">
    <citation type="journal article" date="2014" name="Nat. Genet.">
        <title>The genome of the stress-tolerant wild tomato species Solanum pennellii.</title>
        <authorList>
            <person name="Bolger A."/>
            <person name="Scossa F."/>
            <person name="Bolger M.E."/>
            <person name="Lanz C."/>
            <person name="Maumus F."/>
            <person name="Tohge T."/>
            <person name="Quesneville H."/>
            <person name="Alseekh S."/>
            <person name="Sorensen I."/>
            <person name="Lichtenstein G."/>
            <person name="Fich E.A."/>
            <person name="Conte M."/>
            <person name="Keller H."/>
            <person name="Schneeberger K."/>
            <person name="Schwacke R."/>
            <person name="Ofner I."/>
            <person name="Vrebalov J."/>
            <person name="Xu Y."/>
            <person name="Osorio S."/>
            <person name="Aflitos S.A."/>
            <person name="Schijlen E."/>
            <person name="Jimenez-Gomez J.M."/>
            <person name="Ryngajllo M."/>
            <person name="Kimura S."/>
            <person name="Kumar R."/>
            <person name="Koenig D."/>
            <person name="Headland L.R."/>
            <person name="Maloof J.N."/>
            <person name="Sinha N."/>
            <person name="van Ham R.C."/>
            <person name="Lankhorst R.K."/>
            <person name="Mao L."/>
            <person name="Vogel A."/>
            <person name="Arsova B."/>
            <person name="Panstruga R."/>
            <person name="Fei Z."/>
            <person name="Rose J.K."/>
            <person name="Zamir D."/>
            <person name="Carrari F."/>
            <person name="Giovannoni J.J."/>
            <person name="Weigel D."/>
            <person name="Usadel B."/>
            <person name="Fernie A.R."/>
        </authorList>
    </citation>
    <scope>NUCLEOTIDE SEQUENCE [LARGE SCALE GENOMIC DNA]</scope>
    <source>
        <strain evidence="2">cv. LA0716</strain>
    </source>
</reference>
<dbReference type="InterPro" id="IPR032567">
    <property type="entry name" value="RTL1-rel"/>
</dbReference>
<evidence type="ECO:0000256" key="1">
    <source>
        <dbReference type="SAM" id="MobiDB-lite"/>
    </source>
</evidence>
<feature type="compositionally biased region" description="Basic and acidic residues" evidence="1">
    <location>
        <begin position="20"/>
        <end position="37"/>
    </location>
</feature>
<dbReference type="SUPFAM" id="SSF56672">
    <property type="entry name" value="DNA/RNA polymerases"/>
    <property type="match status" value="1"/>
</dbReference>
<proteinExistence type="predicted"/>
<dbReference type="RefSeq" id="XP_015075547.1">
    <property type="nucleotide sequence ID" value="XM_015220061.1"/>
</dbReference>
<name>A0ABM1GT00_SOLPN</name>
<dbReference type="Gene3D" id="3.10.10.10">
    <property type="entry name" value="HIV Type 1 Reverse Transcriptase, subunit A, domain 1"/>
    <property type="match status" value="1"/>
</dbReference>
<protein>
    <submittedName>
        <fullName evidence="3">Uncharacterized protein LOC107019648</fullName>
    </submittedName>
</protein>
<accession>A0ABM1GT00</accession>
<gene>
    <name evidence="3" type="primary">LOC107019648</name>
</gene>
<dbReference type="InterPro" id="IPR043502">
    <property type="entry name" value="DNA/RNA_pol_sf"/>
</dbReference>
<reference evidence="3" key="2">
    <citation type="submission" date="2025-08" db="UniProtKB">
        <authorList>
            <consortium name="RefSeq"/>
        </authorList>
    </citation>
    <scope>IDENTIFICATION</scope>
</reference>
<dbReference type="Proteomes" id="UP000694930">
    <property type="component" value="Chromosome 5"/>
</dbReference>
<keyword evidence="2" id="KW-1185">Reference proteome</keyword>
<dbReference type="PANTHER" id="PTHR15503">
    <property type="entry name" value="LDOC1 RELATED"/>
    <property type="match status" value="1"/>
</dbReference>